<protein>
    <recommendedName>
        <fullName evidence="7">Flavodoxin</fullName>
    </recommendedName>
</protein>
<dbReference type="AlphaFoldDB" id="A0A377GV76"/>
<evidence type="ECO:0000256" key="3">
    <source>
        <dbReference type="ARBA" id="ARBA00022448"/>
    </source>
</evidence>
<comment type="similarity">
    <text evidence="2 7">Belongs to the flavodoxin family.</text>
</comment>
<keyword evidence="3 7" id="KW-0813">Transport</keyword>
<accession>A0A377GV76</accession>
<dbReference type="NCBIfam" id="TIGR01752">
    <property type="entry name" value="flav_long"/>
    <property type="match status" value="1"/>
</dbReference>
<keyword evidence="4 7" id="KW-0285">Flavoprotein</keyword>
<organism evidence="9 10">
    <name type="scientific">Fusobacterium necrogenes</name>
    <dbReference type="NCBI Taxonomy" id="858"/>
    <lineage>
        <taxon>Bacteria</taxon>
        <taxon>Fusobacteriati</taxon>
        <taxon>Fusobacteriota</taxon>
        <taxon>Fusobacteriia</taxon>
        <taxon>Fusobacteriales</taxon>
        <taxon>Fusobacteriaceae</taxon>
        <taxon>Fusobacterium</taxon>
    </lineage>
</organism>
<gene>
    <name evidence="9" type="primary">isiB_1</name>
    <name evidence="9" type="ORF">NCTC10723_00276</name>
</gene>
<dbReference type="InterPro" id="IPR050619">
    <property type="entry name" value="Flavodoxin"/>
</dbReference>
<dbReference type="PROSITE" id="PS50902">
    <property type="entry name" value="FLAVODOXIN_LIKE"/>
    <property type="match status" value="1"/>
</dbReference>
<keyword evidence="10" id="KW-1185">Reference proteome</keyword>
<dbReference type="Gene3D" id="3.40.50.360">
    <property type="match status" value="1"/>
</dbReference>
<sequence length="158" mass="17114">MKTAIFFGSTTGTTEMIAGKVGELLGAEVLPATEIDKVEDYDFAIFATSTWGMGDLQDDWYDALDKLKTKNLSGKKIALIGVGDQAGFGDTFVDAIGAIYEEIKDMGITLVGKTSTDGYSFSSSRAVVDDEFVGLVIDENNQSELTDERINAWVEMVK</sequence>
<keyword evidence="5 7" id="KW-0288">FMN</keyword>
<dbReference type="NCBIfam" id="NF006738">
    <property type="entry name" value="PRK09267.1-4"/>
    <property type="match status" value="1"/>
</dbReference>
<dbReference type="SUPFAM" id="SSF52218">
    <property type="entry name" value="Flavoproteins"/>
    <property type="match status" value="1"/>
</dbReference>
<dbReference type="PROSITE" id="PS00201">
    <property type="entry name" value="FLAVODOXIN"/>
    <property type="match status" value="1"/>
</dbReference>
<evidence type="ECO:0000313" key="9">
    <source>
        <dbReference type="EMBL" id="STO30846.1"/>
    </source>
</evidence>
<comment type="function">
    <text evidence="7">Low-potential electron donor to a number of redox enzymes.</text>
</comment>
<dbReference type="GO" id="GO:0010181">
    <property type="term" value="F:FMN binding"/>
    <property type="evidence" value="ECO:0007669"/>
    <property type="project" value="UniProtKB-UniRule"/>
</dbReference>
<keyword evidence="6 7" id="KW-0249">Electron transport</keyword>
<comment type="cofactor">
    <cofactor evidence="1 7">
        <name>FMN</name>
        <dbReference type="ChEBI" id="CHEBI:58210"/>
    </cofactor>
</comment>
<feature type="domain" description="Flavodoxin-like" evidence="8">
    <location>
        <begin position="3"/>
        <end position="158"/>
    </location>
</feature>
<dbReference type="InterPro" id="IPR008254">
    <property type="entry name" value="Flavodoxin/NO_synth"/>
</dbReference>
<dbReference type="EMBL" id="UGGU01000003">
    <property type="protein sequence ID" value="STO30846.1"/>
    <property type="molecule type" value="Genomic_DNA"/>
</dbReference>
<dbReference type="PANTHER" id="PTHR42809">
    <property type="entry name" value="FLAVODOXIN 2"/>
    <property type="match status" value="1"/>
</dbReference>
<evidence type="ECO:0000259" key="8">
    <source>
        <dbReference type="PROSITE" id="PS50902"/>
    </source>
</evidence>
<dbReference type="RefSeq" id="WP_115268624.1">
    <property type="nucleotide sequence ID" value="NZ_CASFEE010000039.1"/>
</dbReference>
<evidence type="ECO:0000256" key="7">
    <source>
        <dbReference type="PIRNR" id="PIRNR038996"/>
    </source>
</evidence>
<dbReference type="InterPro" id="IPR001226">
    <property type="entry name" value="Flavodoxin_CS"/>
</dbReference>
<evidence type="ECO:0000256" key="6">
    <source>
        <dbReference type="ARBA" id="ARBA00022982"/>
    </source>
</evidence>
<name>A0A377GV76_9FUSO</name>
<dbReference type="GO" id="GO:0009055">
    <property type="term" value="F:electron transfer activity"/>
    <property type="evidence" value="ECO:0007669"/>
    <property type="project" value="UniProtKB-UniRule"/>
</dbReference>
<evidence type="ECO:0000256" key="2">
    <source>
        <dbReference type="ARBA" id="ARBA00005267"/>
    </source>
</evidence>
<evidence type="ECO:0000313" key="10">
    <source>
        <dbReference type="Proteomes" id="UP000255328"/>
    </source>
</evidence>
<dbReference type="OrthoDB" id="9790745at2"/>
<evidence type="ECO:0000256" key="1">
    <source>
        <dbReference type="ARBA" id="ARBA00001917"/>
    </source>
</evidence>
<evidence type="ECO:0000256" key="4">
    <source>
        <dbReference type="ARBA" id="ARBA00022630"/>
    </source>
</evidence>
<evidence type="ECO:0000256" key="5">
    <source>
        <dbReference type="ARBA" id="ARBA00022643"/>
    </source>
</evidence>
<dbReference type="PIRSF" id="PIRSF038996">
    <property type="entry name" value="FldA"/>
    <property type="match status" value="1"/>
</dbReference>
<reference evidence="9 10" key="1">
    <citation type="submission" date="2018-06" db="EMBL/GenBank/DDBJ databases">
        <authorList>
            <consortium name="Pathogen Informatics"/>
            <person name="Doyle S."/>
        </authorList>
    </citation>
    <scope>NUCLEOTIDE SEQUENCE [LARGE SCALE GENOMIC DNA]</scope>
    <source>
        <strain evidence="9 10">NCTC10723</strain>
    </source>
</reference>
<dbReference type="InterPro" id="IPR029039">
    <property type="entry name" value="Flavoprotein-like_sf"/>
</dbReference>
<dbReference type="Proteomes" id="UP000255328">
    <property type="component" value="Unassembled WGS sequence"/>
</dbReference>
<proteinExistence type="inferred from homology"/>
<dbReference type="NCBIfam" id="NF006739">
    <property type="entry name" value="PRK09267.1-5"/>
    <property type="match status" value="1"/>
</dbReference>
<dbReference type="Pfam" id="PF00258">
    <property type="entry name" value="Flavodoxin_1"/>
    <property type="match status" value="1"/>
</dbReference>
<dbReference type="PANTHER" id="PTHR42809:SF1">
    <property type="entry name" value="FLAVODOXIN 1"/>
    <property type="match status" value="1"/>
</dbReference>
<dbReference type="InterPro" id="IPR010086">
    <property type="entry name" value="Flavodoxin_lc"/>
</dbReference>